<dbReference type="Proteomes" id="UP000019277">
    <property type="component" value="Unassembled WGS sequence"/>
</dbReference>
<dbReference type="STRING" id="909613.UO65_4277"/>
<protein>
    <recommendedName>
        <fullName evidence="4">DUF1616 domain-containing protein</fullName>
    </recommendedName>
</protein>
<keyword evidence="1" id="KW-1133">Transmembrane helix</keyword>
<keyword evidence="1" id="KW-0472">Membrane</keyword>
<feature type="transmembrane region" description="Helical" evidence="1">
    <location>
        <begin position="28"/>
        <end position="48"/>
    </location>
</feature>
<organism evidence="2 3">
    <name type="scientific">Actinokineospora spheciospongiae</name>
    <dbReference type="NCBI Taxonomy" id="909613"/>
    <lineage>
        <taxon>Bacteria</taxon>
        <taxon>Bacillati</taxon>
        <taxon>Actinomycetota</taxon>
        <taxon>Actinomycetes</taxon>
        <taxon>Pseudonocardiales</taxon>
        <taxon>Pseudonocardiaceae</taxon>
        <taxon>Actinokineospora</taxon>
    </lineage>
</organism>
<feature type="transmembrane region" description="Helical" evidence="1">
    <location>
        <begin position="93"/>
        <end position="113"/>
    </location>
</feature>
<feature type="transmembrane region" description="Helical" evidence="1">
    <location>
        <begin position="68"/>
        <end position="87"/>
    </location>
</feature>
<keyword evidence="3" id="KW-1185">Reference proteome</keyword>
<keyword evidence="1" id="KW-0812">Transmembrane</keyword>
<feature type="transmembrane region" description="Helical" evidence="1">
    <location>
        <begin position="125"/>
        <end position="145"/>
    </location>
</feature>
<dbReference type="OrthoDB" id="9963898at2"/>
<dbReference type="EMBL" id="AYXG01000161">
    <property type="protein sequence ID" value="EWC60389.1"/>
    <property type="molecule type" value="Genomic_DNA"/>
</dbReference>
<accession>W7J2N1</accession>
<comment type="caution">
    <text evidence="2">The sequence shown here is derived from an EMBL/GenBank/DDBJ whole genome shotgun (WGS) entry which is preliminary data.</text>
</comment>
<dbReference type="PATRIC" id="fig|909613.9.peg.4281"/>
<gene>
    <name evidence="2" type="ORF">UO65_4277</name>
</gene>
<sequence>MNRTLILASSVVAAVVLSLLPVPVVLRTLVLFPVLVLVAGWSAARLVLGTRTPGNDTADDDLRFTLPVLVALLVPLAVVLLLAVFGIPVDTPGIAIGTGAVALLLVGAAHVAAGPPTWPTGPRRTVGPLVAVLVLGGAVAGAAAMRPPVVESYAQLSLSTAVPRAVAGSTVTVPWTLTGYGSPLPGGAPEVRVAVAGQTVTPVEVTGGAVGPSTAAGAVDERRGSVSFAAPTAPGLHDVRVSVGRDPWATLVLRLEVIS</sequence>
<reference evidence="2 3" key="1">
    <citation type="journal article" date="2014" name="Genome Announc.">
        <title>Draft Genome Sequence of the Antitrypanosomally Active Sponge-Associated Bacterium Actinokineospora sp. Strain EG49.</title>
        <authorList>
            <person name="Harjes J."/>
            <person name="Ryu T."/>
            <person name="Abdelmohsen U.R."/>
            <person name="Moitinho-Silva L."/>
            <person name="Horn H."/>
            <person name="Ravasi T."/>
            <person name="Hentschel U."/>
        </authorList>
    </citation>
    <scope>NUCLEOTIDE SEQUENCE [LARGE SCALE GENOMIC DNA]</scope>
    <source>
        <strain evidence="2 3">EG49</strain>
    </source>
</reference>
<proteinExistence type="predicted"/>
<evidence type="ECO:0000313" key="2">
    <source>
        <dbReference type="EMBL" id="EWC60389.1"/>
    </source>
</evidence>
<dbReference type="RefSeq" id="WP_035285315.1">
    <property type="nucleotide sequence ID" value="NZ_AYXG01000161.1"/>
</dbReference>
<evidence type="ECO:0000256" key="1">
    <source>
        <dbReference type="SAM" id="Phobius"/>
    </source>
</evidence>
<evidence type="ECO:0008006" key="4">
    <source>
        <dbReference type="Google" id="ProtNLM"/>
    </source>
</evidence>
<dbReference type="AlphaFoldDB" id="W7J2N1"/>
<evidence type="ECO:0000313" key="3">
    <source>
        <dbReference type="Proteomes" id="UP000019277"/>
    </source>
</evidence>
<name>W7J2N1_9PSEU</name>